<dbReference type="PANTHER" id="PTHR43820">
    <property type="entry name" value="HIGH-AFFINITY BRANCHED-CHAIN AMINO ACID TRANSPORT ATP-BINDING PROTEIN LIVF"/>
    <property type="match status" value="1"/>
</dbReference>
<evidence type="ECO:0000313" key="9">
    <source>
        <dbReference type="EMBL" id="TXL65193.1"/>
    </source>
</evidence>
<protein>
    <submittedName>
        <fullName evidence="9">ABC transporter ATP-binding protein</fullName>
    </submittedName>
</protein>
<evidence type="ECO:0000256" key="2">
    <source>
        <dbReference type="ARBA" id="ARBA00022448"/>
    </source>
</evidence>
<keyword evidence="6 9" id="KW-0067">ATP-binding</keyword>
<dbReference type="InterPro" id="IPR017871">
    <property type="entry name" value="ABC_transporter-like_CS"/>
</dbReference>
<keyword evidence="10" id="KW-1185">Reference proteome</keyword>
<dbReference type="EMBL" id="VDUY01000004">
    <property type="protein sequence ID" value="TXL65193.1"/>
    <property type="molecule type" value="Genomic_DNA"/>
</dbReference>
<dbReference type="PANTHER" id="PTHR43820:SF8">
    <property type="entry name" value="ABC TRANSPORTER SUBSTRATE-BINDING PROTEIN"/>
    <property type="match status" value="1"/>
</dbReference>
<dbReference type="SMART" id="SM00382">
    <property type="entry name" value="AAA"/>
    <property type="match status" value="1"/>
</dbReference>
<dbReference type="InterPro" id="IPR003439">
    <property type="entry name" value="ABC_transporter-like_ATP-bd"/>
</dbReference>
<dbReference type="Pfam" id="PF00005">
    <property type="entry name" value="ABC_tran"/>
    <property type="match status" value="1"/>
</dbReference>
<keyword evidence="2" id="KW-0813">Transport</keyword>
<dbReference type="CDD" id="cd03224">
    <property type="entry name" value="ABC_TM1139_LivF_branched"/>
    <property type="match status" value="1"/>
</dbReference>
<dbReference type="GO" id="GO:0015807">
    <property type="term" value="P:L-amino acid transport"/>
    <property type="evidence" value="ECO:0007669"/>
    <property type="project" value="TreeGrafter"/>
</dbReference>
<evidence type="ECO:0000256" key="1">
    <source>
        <dbReference type="ARBA" id="ARBA00005417"/>
    </source>
</evidence>
<dbReference type="GO" id="GO:0005524">
    <property type="term" value="F:ATP binding"/>
    <property type="evidence" value="ECO:0007669"/>
    <property type="project" value="UniProtKB-KW"/>
</dbReference>
<keyword evidence="3" id="KW-1003">Cell membrane</keyword>
<dbReference type="InterPro" id="IPR027417">
    <property type="entry name" value="P-loop_NTPase"/>
</dbReference>
<evidence type="ECO:0000259" key="8">
    <source>
        <dbReference type="PROSITE" id="PS50893"/>
    </source>
</evidence>
<dbReference type="InterPro" id="IPR003593">
    <property type="entry name" value="AAA+_ATPase"/>
</dbReference>
<accession>A0A5C8NVM8</accession>
<dbReference type="GO" id="GO:0015658">
    <property type="term" value="F:branched-chain amino acid transmembrane transporter activity"/>
    <property type="evidence" value="ECO:0007669"/>
    <property type="project" value="TreeGrafter"/>
</dbReference>
<dbReference type="PROSITE" id="PS50893">
    <property type="entry name" value="ABC_TRANSPORTER_2"/>
    <property type="match status" value="1"/>
</dbReference>
<keyword evidence="5" id="KW-0547">Nucleotide-binding</keyword>
<comment type="similarity">
    <text evidence="1">Belongs to the ABC transporter superfamily.</text>
</comment>
<dbReference type="RefSeq" id="WP_147704389.1">
    <property type="nucleotide sequence ID" value="NZ_VDUY01000004.1"/>
</dbReference>
<dbReference type="GO" id="GO:0016887">
    <property type="term" value="F:ATP hydrolysis activity"/>
    <property type="evidence" value="ECO:0007669"/>
    <property type="project" value="InterPro"/>
</dbReference>
<dbReference type="SUPFAM" id="SSF52540">
    <property type="entry name" value="P-loop containing nucleoside triphosphate hydrolases"/>
    <property type="match status" value="1"/>
</dbReference>
<dbReference type="Proteomes" id="UP000321548">
    <property type="component" value="Unassembled WGS sequence"/>
</dbReference>
<evidence type="ECO:0000256" key="7">
    <source>
        <dbReference type="ARBA" id="ARBA00022970"/>
    </source>
</evidence>
<reference evidence="9 10" key="1">
    <citation type="submission" date="2019-06" db="EMBL/GenBank/DDBJ databases">
        <title>Quisquiliibacterium sp. nov., isolated from a maize field.</title>
        <authorList>
            <person name="Lin S.-Y."/>
            <person name="Tsai C.-F."/>
            <person name="Young C.-C."/>
        </authorList>
    </citation>
    <scope>NUCLEOTIDE SEQUENCE [LARGE SCALE GENOMIC DNA]</scope>
    <source>
        <strain evidence="9 10">CC-CFT501</strain>
    </source>
</reference>
<dbReference type="Gene3D" id="3.40.50.300">
    <property type="entry name" value="P-loop containing nucleotide triphosphate hydrolases"/>
    <property type="match status" value="1"/>
</dbReference>
<dbReference type="InterPro" id="IPR052156">
    <property type="entry name" value="BCAA_Transport_ATP-bd_LivF"/>
</dbReference>
<comment type="caution">
    <text evidence="9">The sequence shown here is derived from an EMBL/GenBank/DDBJ whole genome shotgun (WGS) entry which is preliminary data.</text>
</comment>
<keyword evidence="7" id="KW-0029">Amino-acid transport</keyword>
<dbReference type="OrthoDB" id="9776369at2"/>
<organism evidence="9 10">
    <name type="scientific">Zeimonas arvi</name>
    <dbReference type="NCBI Taxonomy" id="2498847"/>
    <lineage>
        <taxon>Bacteria</taxon>
        <taxon>Pseudomonadati</taxon>
        <taxon>Pseudomonadota</taxon>
        <taxon>Betaproteobacteria</taxon>
        <taxon>Burkholderiales</taxon>
        <taxon>Burkholderiaceae</taxon>
        <taxon>Zeimonas</taxon>
    </lineage>
</organism>
<keyword evidence="4" id="KW-0472">Membrane</keyword>
<keyword evidence="4" id="KW-0997">Cell inner membrane</keyword>
<dbReference type="AlphaFoldDB" id="A0A5C8NVM8"/>
<evidence type="ECO:0000256" key="3">
    <source>
        <dbReference type="ARBA" id="ARBA00022475"/>
    </source>
</evidence>
<feature type="domain" description="ABC transporter" evidence="8">
    <location>
        <begin position="25"/>
        <end position="262"/>
    </location>
</feature>
<evidence type="ECO:0000313" key="10">
    <source>
        <dbReference type="Proteomes" id="UP000321548"/>
    </source>
</evidence>
<name>A0A5C8NVM8_9BURK</name>
<evidence type="ECO:0000256" key="5">
    <source>
        <dbReference type="ARBA" id="ARBA00022741"/>
    </source>
</evidence>
<sequence>MAQADSVLAGPVAAEKKAATKPPILTVNNIEVVYDEVILVLRGVSLSVPEGEIVALLGPNGAGKSTTLKAISGLLRTEDGEVTRGNVSFMGEEIANMAPEDIVRKGIFQVMEGRRIVEDMTVIENLRLGAYTRRDNGVKKDLDMVFDFFPRLRERTGLAGYLSGGEQQMLAISRALMARPKMILLDEPSMGLSPLLVKEVFDIIRQLNKELGITILLVEQNARMALKAASHGYIMESGKIVLDGAQEDLINNEDVKEFYLGGGEHERKSFKNLKSYKRRKRWL</sequence>
<gene>
    <name evidence="9" type="ORF">FHP08_10330</name>
</gene>
<proteinExistence type="inferred from homology"/>
<dbReference type="PROSITE" id="PS00211">
    <property type="entry name" value="ABC_TRANSPORTER_1"/>
    <property type="match status" value="1"/>
</dbReference>
<evidence type="ECO:0000256" key="4">
    <source>
        <dbReference type="ARBA" id="ARBA00022519"/>
    </source>
</evidence>
<evidence type="ECO:0000256" key="6">
    <source>
        <dbReference type="ARBA" id="ARBA00022840"/>
    </source>
</evidence>